<comment type="caution">
    <text evidence="1">The sequence shown here is derived from an EMBL/GenBank/DDBJ whole genome shotgun (WGS) entry which is preliminary data.</text>
</comment>
<evidence type="ECO:0000313" key="2">
    <source>
        <dbReference type="Proteomes" id="UP000311382"/>
    </source>
</evidence>
<name>A0A5C5G1Z5_9BASI</name>
<organism evidence="1 2">
    <name type="scientific">Rhodotorula diobovata</name>
    <dbReference type="NCBI Taxonomy" id="5288"/>
    <lineage>
        <taxon>Eukaryota</taxon>
        <taxon>Fungi</taxon>
        <taxon>Dikarya</taxon>
        <taxon>Basidiomycota</taxon>
        <taxon>Pucciniomycotina</taxon>
        <taxon>Microbotryomycetes</taxon>
        <taxon>Sporidiobolales</taxon>
        <taxon>Sporidiobolaceae</taxon>
        <taxon>Rhodotorula</taxon>
    </lineage>
</organism>
<proteinExistence type="predicted"/>
<dbReference type="AlphaFoldDB" id="A0A5C5G1Z5"/>
<keyword evidence="2" id="KW-1185">Reference proteome</keyword>
<dbReference type="Proteomes" id="UP000311382">
    <property type="component" value="Unassembled WGS sequence"/>
</dbReference>
<protein>
    <submittedName>
        <fullName evidence="1">Uncharacterized protein</fullName>
    </submittedName>
</protein>
<accession>A0A5C5G1Z5</accession>
<dbReference type="EMBL" id="SOZI01000025">
    <property type="protein sequence ID" value="TNY22459.1"/>
    <property type="molecule type" value="Genomic_DNA"/>
</dbReference>
<gene>
    <name evidence="1" type="ORF">DMC30DRAFT_392292</name>
</gene>
<sequence>MLQQLVHIPRTLRIAGPRAPTLRSPPLHHSLSTSPLIHATAKKGEPQLAPLELTIRTPFGPYSETHPVPVPVVRAVEALGPKPGWDEVQRVLMRGKFGGMPALALSFESNAAEKEVQDSLEWERDLAKTVASLALHASSDLQEVDDLKRHEHYAAATRKLHEARRARPVLGEAYGGHRPDQRAARAPCLLLSRRTHQYDPPCAPRPRRRL</sequence>
<evidence type="ECO:0000313" key="1">
    <source>
        <dbReference type="EMBL" id="TNY22459.1"/>
    </source>
</evidence>
<reference evidence="1 2" key="1">
    <citation type="submission" date="2019-03" db="EMBL/GenBank/DDBJ databases">
        <title>Rhodosporidium diobovatum UCD-FST 08-225 genome sequencing, assembly, and annotation.</title>
        <authorList>
            <person name="Fakankun I.U."/>
            <person name="Fristensky B."/>
            <person name="Levin D.B."/>
        </authorList>
    </citation>
    <scope>NUCLEOTIDE SEQUENCE [LARGE SCALE GENOMIC DNA]</scope>
    <source>
        <strain evidence="1 2">UCD-FST 08-225</strain>
    </source>
</reference>